<reference evidence="4" key="2">
    <citation type="submission" date="2020-10" db="UniProtKB">
        <authorList>
            <consortium name="WormBaseParasite"/>
        </authorList>
    </citation>
    <scope>IDENTIFICATION</scope>
</reference>
<keyword evidence="3" id="KW-1185">Reference proteome</keyword>
<dbReference type="InterPro" id="IPR013320">
    <property type="entry name" value="ConA-like_dom_sf"/>
</dbReference>
<evidence type="ECO:0000256" key="2">
    <source>
        <dbReference type="SAM" id="SignalP"/>
    </source>
</evidence>
<dbReference type="Gene3D" id="2.60.120.200">
    <property type="match status" value="1"/>
</dbReference>
<feature type="chain" id="PRO_5029009100" evidence="2">
    <location>
        <begin position="19"/>
        <end position="668"/>
    </location>
</feature>
<evidence type="ECO:0000313" key="4">
    <source>
        <dbReference type="WBParaSite" id="Pan_g5855.t1"/>
    </source>
</evidence>
<evidence type="ECO:0000256" key="1">
    <source>
        <dbReference type="SAM" id="MobiDB-lite"/>
    </source>
</evidence>
<accession>A0A7E4W3F3</accession>
<evidence type="ECO:0000313" key="3">
    <source>
        <dbReference type="Proteomes" id="UP000492821"/>
    </source>
</evidence>
<dbReference type="WBParaSite" id="Pan_g5855.t1">
    <property type="protein sequence ID" value="Pan_g5855.t1"/>
    <property type="gene ID" value="Pan_g5855"/>
</dbReference>
<dbReference type="Proteomes" id="UP000492821">
    <property type="component" value="Unassembled WGS sequence"/>
</dbReference>
<protein>
    <submittedName>
        <fullName evidence="4">MAM domain-containing protein</fullName>
    </submittedName>
</protein>
<feature type="signal peptide" evidence="2">
    <location>
        <begin position="1"/>
        <end position="18"/>
    </location>
</feature>
<organism evidence="3 4">
    <name type="scientific">Panagrellus redivivus</name>
    <name type="common">Microworm</name>
    <dbReference type="NCBI Taxonomy" id="6233"/>
    <lineage>
        <taxon>Eukaryota</taxon>
        <taxon>Metazoa</taxon>
        <taxon>Ecdysozoa</taxon>
        <taxon>Nematoda</taxon>
        <taxon>Chromadorea</taxon>
        <taxon>Rhabditida</taxon>
        <taxon>Tylenchina</taxon>
        <taxon>Panagrolaimomorpha</taxon>
        <taxon>Panagrolaimoidea</taxon>
        <taxon>Panagrolaimidae</taxon>
        <taxon>Panagrellus</taxon>
    </lineage>
</organism>
<name>A0A7E4W3F3_PANRE</name>
<dbReference type="SUPFAM" id="SSF49899">
    <property type="entry name" value="Concanavalin A-like lectins/glucanases"/>
    <property type="match status" value="1"/>
</dbReference>
<proteinExistence type="predicted"/>
<dbReference type="AlphaFoldDB" id="A0A7E4W3F3"/>
<sequence>MLLRSILLCCYLTAVTRGCQPPIAGQYGANSGYYQQPTPYRAYQQPAPVPSYPALANNELPGVYSAGSNVLPSYTNNPPVIKSNSFLQDLTAEEEATFEDTNSVVVPTEPPPDPPVNPFNEITTEKIKISKKDGETDIENENNSAMSEKLASECMRSGIEDVETFMKCVDGGIYGISASHAQFGAEKCDFELEFVCRFYASPHELLTLQVGQFRSPGNRIFEETFAILSHRPVGNYPERSFLFVYAPEGTNPDAAAVLRTDISCQNGDARLSFDYWSSDPYIALKVCTRTEVERSCTQDIMYDEDVSRVEIDVIHPTESKFSVEIVASNFTEGSVLMLDSLDYEAKLCEDAVFMPANAAQTKLTQQIVAHGQQISPASFPIGHETVNEYSRYYPGGNVNANAAYVTAPPMVQPFAPQGQQYVQPPPSILTTTTPVTTKTLSISTVQPPVGATKYIPNSQSLSGIKFVQNKYSQAPSDKKVASHRISNLSIKSLPKDGNCEAVQCDFNRDFCGYGQPAFSASGTRYGKWKISRTPLGPKKNNTHDGFAFVGMDVQSAKVKGRTVYVLESPNFSLDADTLLSFDLYRRSNAITLQVCIDSLMNCPYEAPALNKTVFWRDGESVLLPKTTKKLFFVATQWKRLKWLAIDNIVINKGRGCAGLVAARRSLRI</sequence>
<feature type="region of interest" description="Disordered" evidence="1">
    <location>
        <begin position="99"/>
        <end position="120"/>
    </location>
</feature>
<keyword evidence="2" id="KW-0732">Signal</keyword>
<feature type="compositionally biased region" description="Pro residues" evidence="1">
    <location>
        <begin position="108"/>
        <end position="117"/>
    </location>
</feature>
<reference evidence="3" key="1">
    <citation type="journal article" date="2013" name="Genetics">
        <title>The draft genome and transcriptome of Panagrellus redivivus are shaped by the harsh demands of a free-living lifestyle.</title>
        <authorList>
            <person name="Srinivasan J."/>
            <person name="Dillman A.R."/>
            <person name="Macchietto M.G."/>
            <person name="Heikkinen L."/>
            <person name="Lakso M."/>
            <person name="Fracchia K.M."/>
            <person name="Antoshechkin I."/>
            <person name="Mortazavi A."/>
            <person name="Wong G."/>
            <person name="Sternberg P.W."/>
        </authorList>
    </citation>
    <scope>NUCLEOTIDE SEQUENCE [LARGE SCALE GENOMIC DNA]</scope>
    <source>
        <strain evidence="3">MT8872</strain>
    </source>
</reference>